<comment type="subcellular location">
    <subcellularLocation>
        <location evidence="1">Nucleus</location>
    </subcellularLocation>
</comment>
<dbReference type="EMBL" id="JAACNH010000001">
    <property type="protein sequence ID" value="KAG8455931.1"/>
    <property type="molecule type" value="Genomic_DNA"/>
</dbReference>
<keyword evidence="7" id="KW-0539">Nucleus</keyword>
<evidence type="ECO:0000313" key="10">
    <source>
        <dbReference type="EMBL" id="KAG8455931.1"/>
    </source>
</evidence>
<evidence type="ECO:0000256" key="4">
    <source>
        <dbReference type="ARBA" id="ARBA00023015"/>
    </source>
</evidence>
<evidence type="ECO:0000256" key="7">
    <source>
        <dbReference type="ARBA" id="ARBA00023242"/>
    </source>
</evidence>
<feature type="region of interest" description="Disordered" evidence="9">
    <location>
        <begin position="278"/>
        <end position="302"/>
    </location>
</feature>
<evidence type="ECO:0000256" key="3">
    <source>
        <dbReference type="ARBA" id="ARBA00019693"/>
    </source>
</evidence>
<comment type="similarity">
    <text evidence="2">Belongs to the Mediator complex subunit 24 family.</text>
</comment>
<comment type="caution">
    <text evidence="10">The sequence shown here is derived from an EMBL/GenBank/DDBJ whole genome shotgun (WGS) entry which is preliminary data.</text>
</comment>
<dbReference type="Pfam" id="PF11277">
    <property type="entry name" value="Med24_N"/>
    <property type="match status" value="1"/>
</dbReference>
<evidence type="ECO:0000256" key="8">
    <source>
        <dbReference type="ARBA" id="ARBA00031960"/>
    </source>
</evidence>
<dbReference type="InterPro" id="IPR021429">
    <property type="entry name" value="Mediator_Med24"/>
</dbReference>
<dbReference type="AlphaFoldDB" id="A0A8T2KN16"/>
<organism evidence="10 11">
    <name type="scientific">Hymenochirus boettgeri</name>
    <name type="common">Congo dwarf clawed frog</name>
    <dbReference type="NCBI Taxonomy" id="247094"/>
    <lineage>
        <taxon>Eukaryota</taxon>
        <taxon>Metazoa</taxon>
        <taxon>Chordata</taxon>
        <taxon>Craniata</taxon>
        <taxon>Vertebrata</taxon>
        <taxon>Euteleostomi</taxon>
        <taxon>Amphibia</taxon>
        <taxon>Batrachia</taxon>
        <taxon>Anura</taxon>
        <taxon>Pipoidea</taxon>
        <taxon>Pipidae</taxon>
        <taxon>Pipinae</taxon>
        <taxon>Hymenochirus</taxon>
    </lineage>
</organism>
<dbReference type="GO" id="GO:0060261">
    <property type="term" value="P:positive regulation of transcription initiation by RNA polymerase II"/>
    <property type="evidence" value="ECO:0007669"/>
    <property type="project" value="TreeGrafter"/>
</dbReference>
<sequence length="691" mass="77260">MFCDNLSCYGKAEECIGLCRALMNSLNWLLRCSAFYTDKLKETLDAVAGENHLCMCLQRLGSILSSTKNRALIHIAKLEEPTSWTSLEQSLLRLAESISFLPSAQLRSQAEECVSLIRSIPIMLSAHSDQLQNTGFPTVHAVVMLEGTMNLTGDAQPLVEQMNTVKRMQRIPLHLFLLEVWKACIVGLIESPEGTEELKWTAFTFLKIPQALAKLKKLSQLEADFNEDMNCAFEYLLKLTPLLDKADQRCNCDCVSLLLQECNKLGLLSEPNLENLAAKRTADRDQAPRLKSSENSTIQPNPGLILRAEPTVTNILKSEMEVLAKGLNFTITPKAIPVVDIIEATEASTHNNKVPQSEAEQLRLKVSAALASAKSPSSNLTTQERRALTSLKKDSSITILPADKGRCTVVLSNSDYYAKVTMLLADNNTYEALTKEPTSRYKKKVIDVLQQLQKDKAIDNHLYTSEAHPCIYGLSKINKEGAPLIPIVSSINSVTYKVAKYLANILGPLVGSSKHHIQNSPDFTNKIEDIVLGAEETMVSYDVTSLFTCIPTKESVIMVRKRLGQDSTLISRTDLNPEQVCSLLDLCLNTTYFKYRDKFYKQKHGCAMGSPVSHIVANLYMEEVEKQALNTFKGIAPSHWFRYVDDTWVKIHQKEVQAFTEHINAVDHIRFTREEVQNNKFLGLLGRSQGE</sequence>
<dbReference type="CDD" id="cd00304">
    <property type="entry name" value="RT_like"/>
    <property type="match status" value="1"/>
</dbReference>
<keyword evidence="11" id="KW-1185">Reference proteome</keyword>
<evidence type="ECO:0000256" key="6">
    <source>
        <dbReference type="ARBA" id="ARBA00023163"/>
    </source>
</evidence>
<protein>
    <recommendedName>
        <fullName evidence="3">Mediator of RNA polymerase II transcription subunit 24</fullName>
    </recommendedName>
    <alternativeName>
        <fullName evidence="8">Mediator complex subunit 24</fullName>
    </alternativeName>
</protein>
<evidence type="ECO:0000256" key="1">
    <source>
        <dbReference type="ARBA" id="ARBA00004123"/>
    </source>
</evidence>
<evidence type="ECO:0000313" key="11">
    <source>
        <dbReference type="Proteomes" id="UP000812440"/>
    </source>
</evidence>
<evidence type="ECO:0000256" key="9">
    <source>
        <dbReference type="SAM" id="MobiDB-lite"/>
    </source>
</evidence>
<reference evidence="10" key="1">
    <citation type="thesis" date="2020" institute="ProQuest LLC" country="789 East Eisenhower Parkway, Ann Arbor, MI, USA">
        <title>Comparative Genomics and Chromosome Evolution.</title>
        <authorList>
            <person name="Mudd A.B."/>
        </authorList>
    </citation>
    <scope>NUCLEOTIDE SEQUENCE</scope>
    <source>
        <strain evidence="10">Female2</strain>
        <tissue evidence="10">Blood</tissue>
    </source>
</reference>
<dbReference type="GO" id="GO:0003712">
    <property type="term" value="F:transcription coregulator activity"/>
    <property type="evidence" value="ECO:0007669"/>
    <property type="project" value="TreeGrafter"/>
</dbReference>
<dbReference type="Proteomes" id="UP000812440">
    <property type="component" value="Chromosome 1"/>
</dbReference>
<keyword evidence="5" id="KW-0010">Activator</keyword>
<dbReference type="OrthoDB" id="21216at2759"/>
<accession>A0A8T2KN16</accession>
<name>A0A8T2KN16_9PIPI</name>
<dbReference type="PANTHER" id="PTHR12898">
    <property type="entry name" value="MEDIATOR OF RNA POLYMERASE II TRANSCRIPTION SUBUNIT 24"/>
    <property type="match status" value="1"/>
</dbReference>
<keyword evidence="6" id="KW-0804">Transcription</keyword>
<feature type="compositionally biased region" description="Basic and acidic residues" evidence="9">
    <location>
        <begin position="280"/>
        <end position="292"/>
    </location>
</feature>
<dbReference type="GO" id="GO:0016592">
    <property type="term" value="C:mediator complex"/>
    <property type="evidence" value="ECO:0007669"/>
    <property type="project" value="InterPro"/>
</dbReference>
<keyword evidence="4" id="KW-0805">Transcription regulation</keyword>
<evidence type="ECO:0000256" key="5">
    <source>
        <dbReference type="ARBA" id="ARBA00023159"/>
    </source>
</evidence>
<proteinExistence type="inferred from homology"/>
<evidence type="ECO:0000256" key="2">
    <source>
        <dbReference type="ARBA" id="ARBA00007864"/>
    </source>
</evidence>
<gene>
    <name evidence="10" type="ORF">GDO86_001939</name>
</gene>
<dbReference type="PANTHER" id="PTHR12898:SF1">
    <property type="entry name" value="MEDIATOR OF RNA POLYMERASE II TRANSCRIPTION SUBUNIT 24"/>
    <property type="match status" value="1"/>
</dbReference>